<dbReference type="InterPro" id="IPR000595">
    <property type="entry name" value="cNMP-bd_dom"/>
</dbReference>
<name>A0ABY4X3F2_9SPHN</name>
<reference evidence="5" key="1">
    <citation type="journal article" date="2022" name="Toxins">
        <title>Genomic Analysis of Sphingopyxis sp. USTB-05 for Biodegrading Cyanobacterial Hepatotoxins.</title>
        <authorList>
            <person name="Liu C."/>
            <person name="Xu Q."/>
            <person name="Zhao Z."/>
            <person name="Zhang H."/>
            <person name="Liu X."/>
            <person name="Yin C."/>
            <person name="Liu Y."/>
            <person name="Yan H."/>
        </authorList>
    </citation>
    <scope>NUCLEOTIDE SEQUENCE</scope>
    <source>
        <strain evidence="5">NBD5</strain>
    </source>
</reference>
<dbReference type="EMBL" id="CP084930">
    <property type="protein sequence ID" value="USI71413.1"/>
    <property type="molecule type" value="Genomic_DNA"/>
</dbReference>
<evidence type="ECO:0000256" key="2">
    <source>
        <dbReference type="ARBA" id="ARBA00023125"/>
    </source>
</evidence>
<keyword evidence="6" id="KW-1185">Reference proteome</keyword>
<dbReference type="SUPFAM" id="SSF51206">
    <property type="entry name" value="cAMP-binding domain-like"/>
    <property type="match status" value="1"/>
</dbReference>
<dbReference type="InterPro" id="IPR018490">
    <property type="entry name" value="cNMP-bd_dom_sf"/>
</dbReference>
<dbReference type="SMART" id="SM00100">
    <property type="entry name" value="cNMP"/>
    <property type="match status" value="1"/>
</dbReference>
<protein>
    <submittedName>
        <fullName evidence="5">Crp/Fnr family transcriptional regulator</fullName>
    </submittedName>
</protein>
<dbReference type="InterPro" id="IPR050397">
    <property type="entry name" value="Env_Response_Regulators"/>
</dbReference>
<dbReference type="Gene3D" id="2.60.120.10">
    <property type="entry name" value="Jelly Rolls"/>
    <property type="match status" value="1"/>
</dbReference>
<evidence type="ECO:0000259" key="4">
    <source>
        <dbReference type="PROSITE" id="PS51063"/>
    </source>
</evidence>
<proteinExistence type="predicted"/>
<keyword evidence="3" id="KW-0804">Transcription</keyword>
<dbReference type="PANTHER" id="PTHR24567:SF68">
    <property type="entry name" value="DNA-BINDING TRANSCRIPTIONAL DUAL REGULATOR CRP"/>
    <property type="match status" value="1"/>
</dbReference>
<dbReference type="CDD" id="cd00092">
    <property type="entry name" value="HTH_CRP"/>
    <property type="match status" value="1"/>
</dbReference>
<dbReference type="Proteomes" id="UP001056937">
    <property type="component" value="Chromosome 1"/>
</dbReference>
<dbReference type="PROSITE" id="PS51063">
    <property type="entry name" value="HTH_CRP_2"/>
    <property type="match status" value="1"/>
</dbReference>
<evidence type="ECO:0000256" key="3">
    <source>
        <dbReference type="ARBA" id="ARBA00023163"/>
    </source>
</evidence>
<dbReference type="SMART" id="SM00419">
    <property type="entry name" value="HTH_CRP"/>
    <property type="match status" value="1"/>
</dbReference>
<dbReference type="InterPro" id="IPR014710">
    <property type="entry name" value="RmlC-like_jellyroll"/>
</dbReference>
<dbReference type="Pfam" id="PF00027">
    <property type="entry name" value="cNMP_binding"/>
    <property type="match status" value="1"/>
</dbReference>
<evidence type="ECO:0000313" key="5">
    <source>
        <dbReference type="EMBL" id="USI71413.1"/>
    </source>
</evidence>
<dbReference type="InterPro" id="IPR036388">
    <property type="entry name" value="WH-like_DNA-bd_sf"/>
</dbReference>
<keyword evidence="1" id="KW-0805">Transcription regulation</keyword>
<dbReference type="SUPFAM" id="SSF46785">
    <property type="entry name" value="Winged helix' DNA-binding domain"/>
    <property type="match status" value="1"/>
</dbReference>
<sequence length="245" mass="26633">MDQGSLAERLGRYLPLGEAERRALAALEEGERTVARGAVLRAEQAVAREFYVVRKGWLYSSVMLPEGNRQILGFHLPGDLAGDAALPWSHAPFSLTAATEVTVRVVDRTSLRGLFERHPRLALSLHALAQVERTALAERLASVGRSSAMSRVAALLVDLWRRLARAKLIPPEGVILPLTQEEIGDAVGLTAVHVNRMMRRLVETGLIARDGMRLRVLNEAGLARIGNVGGREGTPDFGWLPATAG</sequence>
<organism evidence="5 6">
    <name type="scientific">Sphingomonas morindae</name>
    <dbReference type="NCBI Taxonomy" id="1541170"/>
    <lineage>
        <taxon>Bacteria</taxon>
        <taxon>Pseudomonadati</taxon>
        <taxon>Pseudomonadota</taxon>
        <taxon>Alphaproteobacteria</taxon>
        <taxon>Sphingomonadales</taxon>
        <taxon>Sphingomonadaceae</taxon>
        <taxon>Sphingomonas</taxon>
    </lineage>
</organism>
<keyword evidence="2" id="KW-0238">DNA-binding</keyword>
<dbReference type="InterPro" id="IPR012318">
    <property type="entry name" value="HTH_CRP"/>
</dbReference>
<dbReference type="Gene3D" id="1.10.10.10">
    <property type="entry name" value="Winged helix-like DNA-binding domain superfamily/Winged helix DNA-binding domain"/>
    <property type="match status" value="1"/>
</dbReference>
<dbReference type="PANTHER" id="PTHR24567">
    <property type="entry name" value="CRP FAMILY TRANSCRIPTIONAL REGULATORY PROTEIN"/>
    <property type="match status" value="1"/>
</dbReference>
<evidence type="ECO:0000256" key="1">
    <source>
        <dbReference type="ARBA" id="ARBA00023015"/>
    </source>
</evidence>
<dbReference type="CDD" id="cd00038">
    <property type="entry name" value="CAP_ED"/>
    <property type="match status" value="1"/>
</dbReference>
<evidence type="ECO:0000313" key="6">
    <source>
        <dbReference type="Proteomes" id="UP001056937"/>
    </source>
</evidence>
<dbReference type="InterPro" id="IPR036390">
    <property type="entry name" value="WH_DNA-bd_sf"/>
</dbReference>
<dbReference type="Pfam" id="PF13545">
    <property type="entry name" value="HTH_Crp_2"/>
    <property type="match status" value="1"/>
</dbReference>
<gene>
    <name evidence="5" type="ORF">LHA26_08650</name>
</gene>
<feature type="domain" description="HTH crp-type" evidence="4">
    <location>
        <begin position="146"/>
        <end position="220"/>
    </location>
</feature>
<accession>A0ABY4X3F2</accession>
<dbReference type="PRINTS" id="PR00034">
    <property type="entry name" value="HTHCRP"/>
</dbReference>